<feature type="active site" evidence="1">
    <location>
        <position position="44"/>
    </location>
</feature>
<dbReference type="PANTHER" id="PTHR43210:SF5">
    <property type="entry name" value="DETHIOBIOTIN SYNTHETASE"/>
    <property type="match status" value="1"/>
</dbReference>
<feature type="binding site" evidence="1">
    <location>
        <position position="55"/>
    </location>
    <ligand>
        <name>ATP</name>
        <dbReference type="ChEBI" id="CHEBI:30616"/>
    </ligand>
</feature>
<comment type="subcellular location">
    <subcellularLocation>
        <location evidence="1">Cytoplasm</location>
    </subcellularLocation>
</comment>
<reference evidence="2 3" key="1">
    <citation type="submission" date="2016-10" db="EMBL/GenBank/DDBJ databases">
        <authorList>
            <person name="de Groot N.N."/>
        </authorList>
    </citation>
    <scope>NUCLEOTIDE SEQUENCE [LARGE SCALE GENOMIC DNA]</scope>
    <source>
        <strain evidence="2 3">CDM_5</strain>
    </source>
</reference>
<dbReference type="RefSeq" id="WP_074796483.1">
    <property type="nucleotide sequence ID" value="NZ_FOAD01000013.1"/>
</dbReference>
<organism evidence="2 3">
    <name type="scientific">Haloferax larsenii</name>
    <dbReference type="NCBI Taxonomy" id="302484"/>
    <lineage>
        <taxon>Archaea</taxon>
        <taxon>Methanobacteriati</taxon>
        <taxon>Methanobacteriota</taxon>
        <taxon>Stenosarchaea group</taxon>
        <taxon>Halobacteria</taxon>
        <taxon>Halobacteriales</taxon>
        <taxon>Haloferacaceae</taxon>
        <taxon>Haloferax</taxon>
    </lineage>
</organism>
<comment type="cofactor">
    <cofactor evidence="1">
        <name>Mg(2+)</name>
        <dbReference type="ChEBI" id="CHEBI:18420"/>
    </cofactor>
</comment>
<dbReference type="PIRSF" id="PIRSF006755">
    <property type="entry name" value="DTB_synth"/>
    <property type="match status" value="1"/>
</dbReference>
<comment type="function">
    <text evidence="1">Catalyzes a mechanistically unusual reaction, the ATP-dependent insertion of CO2 between the N7 and N8 nitrogen atoms of 7,8-diaminopelargonic acid (DAPA, also called 7,8-diammoniononanoate) to form a ureido ring.</text>
</comment>
<keyword evidence="1" id="KW-0963">Cytoplasm</keyword>
<dbReference type="GO" id="GO:0009102">
    <property type="term" value="P:biotin biosynthetic process"/>
    <property type="evidence" value="ECO:0007669"/>
    <property type="project" value="UniProtKB-UniRule"/>
</dbReference>
<dbReference type="GO" id="GO:0004141">
    <property type="term" value="F:dethiobiotin synthase activity"/>
    <property type="evidence" value="ECO:0007669"/>
    <property type="project" value="UniProtKB-UniRule"/>
</dbReference>
<dbReference type="EMBL" id="FOAD01000013">
    <property type="protein sequence ID" value="SEL96898.1"/>
    <property type="molecule type" value="Genomic_DNA"/>
</dbReference>
<dbReference type="Pfam" id="PF13500">
    <property type="entry name" value="AAA_26"/>
    <property type="match status" value="1"/>
</dbReference>
<dbReference type="PANTHER" id="PTHR43210">
    <property type="entry name" value="DETHIOBIOTIN SYNTHETASE"/>
    <property type="match status" value="1"/>
</dbReference>
<keyword evidence="1" id="KW-0093">Biotin biosynthesis</keyword>
<feature type="binding site" evidence="1">
    <location>
        <begin position="114"/>
        <end position="117"/>
    </location>
    <ligand>
        <name>ATP</name>
        <dbReference type="ChEBI" id="CHEBI:30616"/>
    </ligand>
</feature>
<dbReference type="EC" id="6.3.3.3" evidence="1"/>
<dbReference type="UniPathway" id="UPA00078">
    <property type="reaction ID" value="UER00161"/>
</dbReference>
<dbReference type="AlphaFoldDB" id="A0A1H7UJR6"/>
<dbReference type="InterPro" id="IPR027417">
    <property type="entry name" value="P-loop_NTPase"/>
</dbReference>
<feature type="binding site" evidence="1">
    <location>
        <begin position="202"/>
        <end position="204"/>
    </location>
    <ligand>
        <name>ATP</name>
        <dbReference type="ChEBI" id="CHEBI:30616"/>
    </ligand>
</feature>
<dbReference type="SUPFAM" id="SSF52540">
    <property type="entry name" value="P-loop containing nucleoside triphosphate hydrolases"/>
    <property type="match status" value="1"/>
</dbReference>
<dbReference type="HAMAP" id="MF_00336">
    <property type="entry name" value="BioD"/>
    <property type="match status" value="1"/>
</dbReference>
<proteinExistence type="inferred from homology"/>
<evidence type="ECO:0000313" key="2">
    <source>
        <dbReference type="EMBL" id="SEL96898.1"/>
    </source>
</evidence>
<dbReference type="CDD" id="cd03109">
    <property type="entry name" value="DTBS"/>
    <property type="match status" value="1"/>
</dbReference>
<feature type="binding site" evidence="1">
    <location>
        <position position="114"/>
    </location>
    <ligand>
        <name>Mg(2+)</name>
        <dbReference type="ChEBI" id="CHEBI:18420"/>
    </ligand>
</feature>
<keyword evidence="1" id="KW-0479">Metal-binding</keyword>
<gene>
    <name evidence="1" type="primary">bioD</name>
    <name evidence="2" type="ORF">SAMN04488691_11312</name>
</gene>
<accession>A0A1H7UJR6</accession>
<dbReference type="GO" id="GO:0005829">
    <property type="term" value="C:cytosol"/>
    <property type="evidence" value="ECO:0007669"/>
    <property type="project" value="TreeGrafter"/>
</dbReference>
<dbReference type="Gene3D" id="3.40.50.300">
    <property type="entry name" value="P-loop containing nucleotide triphosphate hydrolases"/>
    <property type="match status" value="1"/>
</dbReference>
<comment type="subunit">
    <text evidence="1">Homodimer.</text>
</comment>
<keyword evidence="1" id="KW-0460">Magnesium</keyword>
<comment type="pathway">
    <text evidence="1">Cofactor biosynthesis; biotin biosynthesis; biotin from 7,8-diaminononanoate: step 1/2.</text>
</comment>
<protein>
    <recommendedName>
        <fullName evidence="1">ATP-dependent dethiobiotin synthetase BioD</fullName>
        <ecNumber evidence="1">6.3.3.3</ecNumber>
    </recommendedName>
    <alternativeName>
        <fullName evidence="1">DTB synthetase</fullName>
        <shortName evidence="1">DTBS</shortName>
    </alternativeName>
    <alternativeName>
        <fullName evidence="1">Dethiobiotin synthase</fullName>
    </alternativeName>
</protein>
<feature type="binding site" evidence="1">
    <location>
        <position position="23"/>
    </location>
    <ligand>
        <name>Mg(2+)</name>
        <dbReference type="ChEBI" id="CHEBI:18420"/>
    </ligand>
</feature>
<feature type="binding site" evidence="1">
    <location>
        <begin position="19"/>
        <end position="24"/>
    </location>
    <ligand>
        <name>ATP</name>
        <dbReference type="ChEBI" id="CHEBI:30616"/>
    </ligand>
</feature>
<feature type="binding site" evidence="1">
    <location>
        <position position="48"/>
    </location>
    <ligand>
        <name>substrate</name>
    </ligand>
</feature>
<evidence type="ECO:0000256" key="1">
    <source>
        <dbReference type="HAMAP-Rule" id="MF_00336"/>
    </source>
</evidence>
<comment type="caution">
    <text evidence="1">Lacks conserved residue(s) required for the propagation of feature annotation.</text>
</comment>
<dbReference type="OrthoDB" id="201569at2157"/>
<sequence>MTRPETLEDAFAVVGTDTNVGKTFVTAGLVGWLRESGSDARGVKPIQSGYPPDDDAAFIADVCGTAEAATCPRRLEPALAPAVAADVAGETVEYETIRDDARALLAESNPGVLEGVGGLRVPLADGREVIDLVADLEIPAVLVARSGLGTLNHTALSVSALRKRDIDVSAIVLNHYEGETLAERTNPDVLAEMTDCPVYTLPPLDVSDPSDVVAGVRKHLPLDVFPERIVSGRASLADD</sequence>
<keyword evidence="1" id="KW-0436">Ligase</keyword>
<feature type="binding site" evidence="1">
    <location>
        <position position="55"/>
    </location>
    <ligand>
        <name>Mg(2+)</name>
        <dbReference type="ChEBI" id="CHEBI:18420"/>
    </ligand>
</feature>
<dbReference type="InterPro" id="IPR004472">
    <property type="entry name" value="DTB_synth_BioD"/>
</dbReference>
<evidence type="ECO:0000313" key="3">
    <source>
        <dbReference type="Proteomes" id="UP000183894"/>
    </source>
</evidence>
<name>A0A1H7UJR6_HALLR</name>
<dbReference type="GO" id="GO:0000287">
    <property type="term" value="F:magnesium ion binding"/>
    <property type="evidence" value="ECO:0007669"/>
    <property type="project" value="UniProtKB-UniRule"/>
</dbReference>
<dbReference type="GO" id="GO:0005524">
    <property type="term" value="F:ATP binding"/>
    <property type="evidence" value="ECO:0007669"/>
    <property type="project" value="UniProtKB-UniRule"/>
</dbReference>
<comment type="similarity">
    <text evidence="1">Belongs to the dethiobiotin synthetase family.</text>
</comment>
<dbReference type="Proteomes" id="UP000183894">
    <property type="component" value="Unassembled WGS sequence"/>
</dbReference>
<keyword evidence="1" id="KW-0067">ATP-binding</keyword>
<dbReference type="NCBIfam" id="TIGR00347">
    <property type="entry name" value="bioD"/>
    <property type="match status" value="1"/>
</dbReference>
<comment type="catalytic activity">
    <reaction evidence="1">
        <text>(7R,8S)-7,8-diammoniononanoate + CO2 + ATP = (4R,5S)-dethiobiotin + ADP + phosphate + 3 H(+)</text>
        <dbReference type="Rhea" id="RHEA:15805"/>
        <dbReference type="ChEBI" id="CHEBI:15378"/>
        <dbReference type="ChEBI" id="CHEBI:16526"/>
        <dbReference type="ChEBI" id="CHEBI:30616"/>
        <dbReference type="ChEBI" id="CHEBI:43474"/>
        <dbReference type="ChEBI" id="CHEBI:149469"/>
        <dbReference type="ChEBI" id="CHEBI:149473"/>
        <dbReference type="ChEBI" id="CHEBI:456216"/>
        <dbReference type="EC" id="6.3.3.3"/>
    </reaction>
</comment>
<feature type="binding site" evidence="1">
    <location>
        <begin position="174"/>
        <end position="175"/>
    </location>
    <ligand>
        <name>ATP</name>
        <dbReference type="ChEBI" id="CHEBI:30616"/>
    </ligand>
</feature>
<keyword evidence="1" id="KW-0547">Nucleotide-binding</keyword>